<sequence>MVKGRGKGTCRGRGRGRTTPARGEAREAAELKLATYPPPHGPVEKEVEMEIEEDVKPKVEAQVRGAAYEAKFHVLSHYATQLVAQEKVRSIKPKLLVAQSRQKKYADHKVRDMTFQVAEQLLLKVSHMKGMVRFGKKDKDLEYEEDLVTILDRDVWKLRTNEIKSVKVQCKHLPIEEATWETEWDM</sequence>
<evidence type="ECO:0000313" key="2">
    <source>
        <dbReference type="EMBL" id="WMV55375.1"/>
    </source>
</evidence>
<reference evidence="2" key="1">
    <citation type="submission" date="2023-08" db="EMBL/GenBank/DDBJ databases">
        <title>A de novo genome assembly of Solanum verrucosum Schlechtendal, a Mexican diploid species geographically isolated from the other diploid A-genome species in potato relatives.</title>
        <authorList>
            <person name="Hosaka K."/>
        </authorList>
    </citation>
    <scope>NUCLEOTIDE SEQUENCE</scope>
    <source>
        <tissue evidence="2">Young leaves</tissue>
    </source>
</reference>
<feature type="region of interest" description="Disordered" evidence="1">
    <location>
        <begin position="1"/>
        <end position="25"/>
    </location>
</feature>
<dbReference type="EMBL" id="CP133622">
    <property type="protein sequence ID" value="WMV55375.1"/>
    <property type="molecule type" value="Genomic_DNA"/>
</dbReference>
<evidence type="ECO:0000313" key="3">
    <source>
        <dbReference type="Proteomes" id="UP001234989"/>
    </source>
</evidence>
<dbReference type="Proteomes" id="UP001234989">
    <property type="component" value="Chromosome 11"/>
</dbReference>
<proteinExistence type="predicted"/>
<name>A0AAF0UZ18_SOLVR</name>
<evidence type="ECO:0000256" key="1">
    <source>
        <dbReference type="SAM" id="MobiDB-lite"/>
    </source>
</evidence>
<accession>A0AAF0UZ18</accession>
<feature type="compositionally biased region" description="Basic residues" evidence="1">
    <location>
        <begin position="1"/>
        <end position="16"/>
    </location>
</feature>
<gene>
    <name evidence="2" type="ORF">MTR67_048760</name>
</gene>
<protein>
    <submittedName>
        <fullName evidence="2">Uncharacterized protein</fullName>
    </submittedName>
</protein>
<dbReference type="AlphaFoldDB" id="A0AAF0UZ18"/>
<organism evidence="2 3">
    <name type="scientific">Solanum verrucosum</name>
    <dbReference type="NCBI Taxonomy" id="315347"/>
    <lineage>
        <taxon>Eukaryota</taxon>
        <taxon>Viridiplantae</taxon>
        <taxon>Streptophyta</taxon>
        <taxon>Embryophyta</taxon>
        <taxon>Tracheophyta</taxon>
        <taxon>Spermatophyta</taxon>
        <taxon>Magnoliopsida</taxon>
        <taxon>eudicotyledons</taxon>
        <taxon>Gunneridae</taxon>
        <taxon>Pentapetalae</taxon>
        <taxon>asterids</taxon>
        <taxon>lamiids</taxon>
        <taxon>Solanales</taxon>
        <taxon>Solanaceae</taxon>
        <taxon>Solanoideae</taxon>
        <taxon>Solaneae</taxon>
        <taxon>Solanum</taxon>
    </lineage>
</organism>
<keyword evidence="3" id="KW-1185">Reference proteome</keyword>